<dbReference type="OrthoDB" id="3253976at2759"/>
<comment type="caution">
    <text evidence="2">The sequence shown here is derived from an EMBL/GenBank/DDBJ whole genome shotgun (WGS) entry which is preliminary data.</text>
</comment>
<accession>A0A9P7ENJ0</accession>
<proteinExistence type="predicted"/>
<dbReference type="RefSeq" id="XP_041199267.1">
    <property type="nucleotide sequence ID" value="XM_041334257.1"/>
</dbReference>
<organism evidence="2 3">
    <name type="scientific">Suillus subaureus</name>
    <dbReference type="NCBI Taxonomy" id="48587"/>
    <lineage>
        <taxon>Eukaryota</taxon>
        <taxon>Fungi</taxon>
        <taxon>Dikarya</taxon>
        <taxon>Basidiomycota</taxon>
        <taxon>Agaricomycotina</taxon>
        <taxon>Agaricomycetes</taxon>
        <taxon>Agaricomycetidae</taxon>
        <taxon>Boletales</taxon>
        <taxon>Suillineae</taxon>
        <taxon>Suillaceae</taxon>
        <taxon>Suillus</taxon>
    </lineage>
</organism>
<feature type="chain" id="PRO_5040329030" evidence="1">
    <location>
        <begin position="16"/>
        <end position="73"/>
    </location>
</feature>
<evidence type="ECO:0000256" key="1">
    <source>
        <dbReference type="SAM" id="SignalP"/>
    </source>
</evidence>
<keyword evidence="1" id="KW-0732">Signal</keyword>
<name>A0A9P7ENJ0_9AGAM</name>
<protein>
    <submittedName>
        <fullName evidence="2">Uncharacterized protein</fullName>
    </submittedName>
</protein>
<sequence length="73" mass="8080">MVMRPIFYLVPVTEALSVAVATGQYPEARTTVSRCITSLGHDRRISEGMETPGALLFSVFSHSKTLRRRPSLS</sequence>
<dbReference type="EMBL" id="JABBWG010000002">
    <property type="protein sequence ID" value="KAG1826014.1"/>
    <property type="molecule type" value="Genomic_DNA"/>
</dbReference>
<feature type="non-terminal residue" evidence="2">
    <location>
        <position position="73"/>
    </location>
</feature>
<dbReference type="AlphaFoldDB" id="A0A9P7ENJ0"/>
<dbReference type="Proteomes" id="UP000807769">
    <property type="component" value="Unassembled WGS sequence"/>
</dbReference>
<gene>
    <name evidence="2" type="ORF">BJ212DRAFT_1317535</name>
</gene>
<evidence type="ECO:0000313" key="3">
    <source>
        <dbReference type="Proteomes" id="UP000807769"/>
    </source>
</evidence>
<keyword evidence="3" id="KW-1185">Reference proteome</keyword>
<dbReference type="GeneID" id="64628274"/>
<feature type="signal peptide" evidence="1">
    <location>
        <begin position="1"/>
        <end position="15"/>
    </location>
</feature>
<evidence type="ECO:0000313" key="2">
    <source>
        <dbReference type="EMBL" id="KAG1826014.1"/>
    </source>
</evidence>
<reference evidence="2" key="1">
    <citation type="journal article" date="2020" name="New Phytol.">
        <title>Comparative genomics reveals dynamic genome evolution in host specialist ectomycorrhizal fungi.</title>
        <authorList>
            <person name="Lofgren L.A."/>
            <person name="Nguyen N.H."/>
            <person name="Vilgalys R."/>
            <person name="Ruytinx J."/>
            <person name="Liao H.L."/>
            <person name="Branco S."/>
            <person name="Kuo A."/>
            <person name="LaButti K."/>
            <person name="Lipzen A."/>
            <person name="Andreopoulos W."/>
            <person name="Pangilinan J."/>
            <person name="Riley R."/>
            <person name="Hundley H."/>
            <person name="Na H."/>
            <person name="Barry K."/>
            <person name="Grigoriev I.V."/>
            <person name="Stajich J.E."/>
            <person name="Kennedy P.G."/>
        </authorList>
    </citation>
    <scope>NUCLEOTIDE SEQUENCE</scope>
    <source>
        <strain evidence="2">MN1</strain>
    </source>
</reference>